<evidence type="ECO:0000256" key="2">
    <source>
        <dbReference type="ARBA" id="ARBA00022490"/>
    </source>
</evidence>
<dbReference type="RefSeq" id="WP_377599598.1">
    <property type="nucleotide sequence ID" value="NZ_JBHUME010000002.1"/>
</dbReference>
<evidence type="ECO:0000259" key="9">
    <source>
        <dbReference type="PROSITE" id="PS01124"/>
    </source>
</evidence>
<keyword evidence="5" id="KW-0805">Transcription regulation</keyword>
<accession>A0ABW5P7Q4</accession>
<dbReference type="InterPro" id="IPR051552">
    <property type="entry name" value="HptR"/>
</dbReference>
<dbReference type="Pfam" id="PF00072">
    <property type="entry name" value="Response_reg"/>
    <property type="match status" value="1"/>
</dbReference>
<dbReference type="PANTHER" id="PTHR42713">
    <property type="entry name" value="HISTIDINE KINASE-RELATED"/>
    <property type="match status" value="1"/>
</dbReference>
<dbReference type="SMART" id="SM00448">
    <property type="entry name" value="REC"/>
    <property type="match status" value="1"/>
</dbReference>
<feature type="domain" description="HTH araC/xylS-type" evidence="9">
    <location>
        <begin position="411"/>
        <end position="509"/>
    </location>
</feature>
<dbReference type="PROSITE" id="PS01124">
    <property type="entry name" value="HTH_ARAC_FAMILY_2"/>
    <property type="match status" value="1"/>
</dbReference>
<evidence type="ECO:0000256" key="4">
    <source>
        <dbReference type="ARBA" id="ARBA00023012"/>
    </source>
</evidence>
<feature type="domain" description="Response regulatory" evidence="10">
    <location>
        <begin position="2"/>
        <end position="119"/>
    </location>
</feature>
<dbReference type="InterPro" id="IPR001789">
    <property type="entry name" value="Sig_transdc_resp-reg_receiver"/>
</dbReference>
<sequence>MKLIIVDDEPLIQIGIKSSIGWQGSGVEIIGEAADGEEALKLIEEKNPDVVLLDIKMPKKDGLEVLSEMKAKGMKAKVIVLSSFDDFGYVKKAMKLGAVDYFHKPSMNIEEILDVLNSLKEDIATDNESRPQEPNAEQERDRLLHHLLTGKTDDARLTKLKEGNLHVVLFTVKHYHQVMRRYTKESPAFLPNMIQNLMNELLSKESEIECVRMDENLYAVMVSYSSSKSVKESFSRVNDLVYMIHSSLKRFINIDTIFGISEAFHSFGHFSQAFRQAKQALEMKFYHPNDPVFYYRARNEDEEQKHEQIHDYVVAMKNGLKEEKYDVFAINLEAWERYVEQYECLTERDVKKIYEGLHFMLQEGETYSGKNTEQQEIEDFVELSAYYHALFNEKLKAKLTDTNKEYNPLIRNIMQYIETNYQQSISLKMLGDIFKASPNYISRLFKQEVDRGLFDYLNEVRIRRAKELLKDSSHKIYEIAEMVGFNSQVHFAIVFHKYVGMSPKEYRREIG</sequence>
<keyword evidence="2" id="KW-0963">Cytoplasm</keyword>
<evidence type="ECO:0000256" key="6">
    <source>
        <dbReference type="ARBA" id="ARBA00023125"/>
    </source>
</evidence>
<evidence type="ECO:0000256" key="1">
    <source>
        <dbReference type="ARBA" id="ARBA00004496"/>
    </source>
</evidence>
<comment type="caution">
    <text evidence="11">The sequence shown here is derived from an EMBL/GenBank/DDBJ whole genome shotgun (WGS) entry which is preliminary data.</text>
</comment>
<dbReference type="PROSITE" id="PS50110">
    <property type="entry name" value="RESPONSE_REGULATORY"/>
    <property type="match status" value="1"/>
</dbReference>
<keyword evidence="12" id="KW-1185">Reference proteome</keyword>
<evidence type="ECO:0000256" key="8">
    <source>
        <dbReference type="PROSITE-ProRule" id="PRU00169"/>
    </source>
</evidence>
<dbReference type="PRINTS" id="PR00032">
    <property type="entry name" value="HTHARAC"/>
</dbReference>
<protein>
    <submittedName>
        <fullName evidence="11">Response regulator</fullName>
    </submittedName>
</protein>
<evidence type="ECO:0000259" key="10">
    <source>
        <dbReference type="PROSITE" id="PS50110"/>
    </source>
</evidence>
<keyword evidence="6" id="KW-0238">DNA-binding</keyword>
<evidence type="ECO:0000256" key="3">
    <source>
        <dbReference type="ARBA" id="ARBA00022553"/>
    </source>
</evidence>
<feature type="modified residue" description="4-aspartylphosphate" evidence="8">
    <location>
        <position position="54"/>
    </location>
</feature>
<dbReference type="EMBL" id="JBHUME010000002">
    <property type="protein sequence ID" value="MFD2611198.1"/>
    <property type="molecule type" value="Genomic_DNA"/>
</dbReference>
<dbReference type="InterPro" id="IPR020449">
    <property type="entry name" value="Tscrpt_reg_AraC-type_HTH"/>
</dbReference>
<keyword evidence="3 8" id="KW-0597">Phosphoprotein</keyword>
<dbReference type="PANTHER" id="PTHR42713:SF3">
    <property type="entry name" value="TRANSCRIPTIONAL REGULATORY PROTEIN HPTR"/>
    <property type="match status" value="1"/>
</dbReference>
<dbReference type="Gene3D" id="3.40.50.2300">
    <property type="match status" value="1"/>
</dbReference>
<dbReference type="InterPro" id="IPR011006">
    <property type="entry name" value="CheY-like_superfamily"/>
</dbReference>
<evidence type="ECO:0000313" key="12">
    <source>
        <dbReference type="Proteomes" id="UP001597541"/>
    </source>
</evidence>
<dbReference type="Proteomes" id="UP001597541">
    <property type="component" value="Unassembled WGS sequence"/>
</dbReference>
<evidence type="ECO:0000256" key="7">
    <source>
        <dbReference type="ARBA" id="ARBA00023163"/>
    </source>
</evidence>
<reference evidence="12" key="1">
    <citation type="journal article" date="2019" name="Int. J. Syst. Evol. Microbiol.">
        <title>The Global Catalogue of Microorganisms (GCM) 10K type strain sequencing project: providing services to taxonomists for standard genome sequencing and annotation.</title>
        <authorList>
            <consortium name="The Broad Institute Genomics Platform"/>
            <consortium name="The Broad Institute Genome Sequencing Center for Infectious Disease"/>
            <person name="Wu L."/>
            <person name="Ma J."/>
        </authorList>
    </citation>
    <scope>NUCLEOTIDE SEQUENCE [LARGE SCALE GENOMIC DNA]</scope>
    <source>
        <strain evidence="12">KCTC 3950</strain>
    </source>
</reference>
<evidence type="ECO:0000256" key="5">
    <source>
        <dbReference type="ARBA" id="ARBA00023015"/>
    </source>
</evidence>
<name>A0ABW5P7Q4_9BACL</name>
<organism evidence="11 12">
    <name type="scientific">Paenibacillus gansuensis</name>
    <dbReference type="NCBI Taxonomy" id="306542"/>
    <lineage>
        <taxon>Bacteria</taxon>
        <taxon>Bacillati</taxon>
        <taxon>Bacillota</taxon>
        <taxon>Bacilli</taxon>
        <taxon>Bacillales</taxon>
        <taxon>Paenibacillaceae</taxon>
        <taxon>Paenibacillus</taxon>
    </lineage>
</organism>
<dbReference type="SUPFAM" id="SSF46689">
    <property type="entry name" value="Homeodomain-like"/>
    <property type="match status" value="2"/>
</dbReference>
<gene>
    <name evidence="11" type="ORF">ACFSUF_02015</name>
</gene>
<dbReference type="CDD" id="cd17536">
    <property type="entry name" value="REC_YesN-like"/>
    <property type="match status" value="1"/>
</dbReference>
<dbReference type="SUPFAM" id="SSF52172">
    <property type="entry name" value="CheY-like"/>
    <property type="match status" value="1"/>
</dbReference>
<evidence type="ECO:0000313" key="11">
    <source>
        <dbReference type="EMBL" id="MFD2611198.1"/>
    </source>
</evidence>
<proteinExistence type="predicted"/>
<keyword evidence="4" id="KW-0902">Two-component regulatory system</keyword>
<dbReference type="SMART" id="SM00342">
    <property type="entry name" value="HTH_ARAC"/>
    <property type="match status" value="1"/>
</dbReference>
<comment type="subcellular location">
    <subcellularLocation>
        <location evidence="1">Cytoplasm</location>
    </subcellularLocation>
</comment>
<dbReference type="InterPro" id="IPR009057">
    <property type="entry name" value="Homeodomain-like_sf"/>
</dbReference>
<dbReference type="Pfam" id="PF12833">
    <property type="entry name" value="HTH_18"/>
    <property type="match status" value="1"/>
</dbReference>
<dbReference type="InterPro" id="IPR018060">
    <property type="entry name" value="HTH_AraC"/>
</dbReference>
<dbReference type="Gene3D" id="1.10.10.60">
    <property type="entry name" value="Homeodomain-like"/>
    <property type="match status" value="2"/>
</dbReference>
<keyword evidence="7" id="KW-0804">Transcription</keyword>